<keyword evidence="2" id="KW-0808">Transferase</keyword>
<name>A0A7W7ZQR8_9BACT</name>
<evidence type="ECO:0000259" key="1">
    <source>
        <dbReference type="PROSITE" id="PS50206"/>
    </source>
</evidence>
<dbReference type="RefSeq" id="WP_184256306.1">
    <property type="nucleotide sequence ID" value="NZ_JACHIO010000010.1"/>
</dbReference>
<dbReference type="InterPro" id="IPR036873">
    <property type="entry name" value="Rhodanese-like_dom_sf"/>
</dbReference>
<dbReference type="AlphaFoldDB" id="A0A7W7ZQR8"/>
<evidence type="ECO:0000313" key="2">
    <source>
        <dbReference type="EMBL" id="MBB5064420.1"/>
    </source>
</evidence>
<proteinExistence type="predicted"/>
<dbReference type="InterPro" id="IPR001763">
    <property type="entry name" value="Rhodanese-like_dom"/>
</dbReference>
<organism evidence="2 3">
    <name type="scientific">Granulicella mallensis</name>
    <dbReference type="NCBI Taxonomy" id="940614"/>
    <lineage>
        <taxon>Bacteria</taxon>
        <taxon>Pseudomonadati</taxon>
        <taxon>Acidobacteriota</taxon>
        <taxon>Terriglobia</taxon>
        <taxon>Terriglobales</taxon>
        <taxon>Acidobacteriaceae</taxon>
        <taxon>Granulicella</taxon>
    </lineage>
</organism>
<feature type="domain" description="Rhodanese" evidence="1">
    <location>
        <begin position="125"/>
        <end position="213"/>
    </location>
</feature>
<gene>
    <name evidence="2" type="ORF">HDF15_002774</name>
</gene>
<accession>A0A7W7ZQR8</accession>
<dbReference type="Proteomes" id="UP000584867">
    <property type="component" value="Unassembled WGS sequence"/>
</dbReference>
<evidence type="ECO:0000313" key="3">
    <source>
        <dbReference type="Proteomes" id="UP000584867"/>
    </source>
</evidence>
<dbReference type="PANTHER" id="PTHR43031:SF7">
    <property type="entry name" value="NITRIC OXIDE REDUCTASE FLRD-NAD(+) REDUCTASE"/>
    <property type="match status" value="1"/>
</dbReference>
<dbReference type="InterPro" id="IPR050229">
    <property type="entry name" value="GlpE_sulfurtransferase"/>
</dbReference>
<dbReference type="CDD" id="cd00158">
    <property type="entry name" value="RHOD"/>
    <property type="match status" value="2"/>
</dbReference>
<dbReference type="PROSITE" id="PS50206">
    <property type="entry name" value="RHODANESE_3"/>
    <property type="match status" value="1"/>
</dbReference>
<dbReference type="EMBL" id="JACHIO010000010">
    <property type="protein sequence ID" value="MBB5064420.1"/>
    <property type="molecule type" value="Genomic_DNA"/>
</dbReference>
<reference evidence="2 3" key="1">
    <citation type="submission" date="2020-08" db="EMBL/GenBank/DDBJ databases">
        <title>Genomic Encyclopedia of Type Strains, Phase IV (KMG-V): Genome sequencing to study the core and pangenomes of soil and plant-associated prokaryotes.</title>
        <authorList>
            <person name="Whitman W."/>
        </authorList>
    </citation>
    <scope>NUCLEOTIDE SEQUENCE [LARGE SCALE GENOMIC DNA]</scope>
    <source>
        <strain evidence="2 3">X5P3</strain>
    </source>
</reference>
<dbReference type="Pfam" id="PF00581">
    <property type="entry name" value="Rhodanese"/>
    <property type="match status" value="2"/>
</dbReference>
<dbReference type="SUPFAM" id="SSF52821">
    <property type="entry name" value="Rhodanese/Cell cycle control phosphatase"/>
    <property type="match status" value="2"/>
</dbReference>
<sequence>MPEPSELQQLTAAELEKECRQGALILDTRAAEQFATFHIPKTLQIGLMGPFASWAAILIRPTQQLLIIAEDSNSAYEAQNRLARVGLQNVIGYALADEKAWRRQGFTLISLPIHRCDDIRQALQEDRPLQLIDVRSRAEWLKGHLPGAISMPLLELSSDAASVDLSKLNVLYCEEGYRATTAASLLLRSNSGDLGILIDGMEGWRASDLPLETS</sequence>
<dbReference type="GO" id="GO:0016740">
    <property type="term" value="F:transferase activity"/>
    <property type="evidence" value="ECO:0007669"/>
    <property type="project" value="UniProtKB-KW"/>
</dbReference>
<dbReference type="Gene3D" id="3.40.250.10">
    <property type="entry name" value="Rhodanese-like domain"/>
    <property type="match status" value="2"/>
</dbReference>
<dbReference type="PANTHER" id="PTHR43031">
    <property type="entry name" value="FAD-DEPENDENT OXIDOREDUCTASE"/>
    <property type="match status" value="1"/>
</dbReference>
<dbReference type="SMART" id="SM00450">
    <property type="entry name" value="RHOD"/>
    <property type="match status" value="1"/>
</dbReference>
<comment type="caution">
    <text evidence="2">The sequence shown here is derived from an EMBL/GenBank/DDBJ whole genome shotgun (WGS) entry which is preliminary data.</text>
</comment>
<protein>
    <submittedName>
        <fullName evidence="2">Rhodanese-related sulfurtransferase</fullName>
    </submittedName>
</protein>